<dbReference type="OrthoDB" id="8654550at2"/>
<dbReference type="InterPro" id="IPR014284">
    <property type="entry name" value="RNA_pol_sigma-70_dom"/>
</dbReference>
<dbReference type="GO" id="GO:0003700">
    <property type="term" value="F:DNA-binding transcription factor activity"/>
    <property type="evidence" value="ECO:0007669"/>
    <property type="project" value="InterPro"/>
</dbReference>
<dbReference type="SUPFAM" id="SSF88659">
    <property type="entry name" value="Sigma3 and sigma4 domains of RNA polymerase sigma factors"/>
    <property type="match status" value="1"/>
</dbReference>
<evidence type="ECO:0000259" key="1">
    <source>
        <dbReference type="Pfam" id="PF07638"/>
    </source>
</evidence>
<proteinExistence type="predicted"/>
<gene>
    <name evidence="2" type="ORF">ENE75_03705</name>
</gene>
<evidence type="ECO:0000313" key="2">
    <source>
        <dbReference type="EMBL" id="RVT54492.1"/>
    </source>
</evidence>
<organism evidence="2 3">
    <name type="scientific">Rubrivivax albus</name>
    <dbReference type="NCBI Taxonomy" id="2499835"/>
    <lineage>
        <taxon>Bacteria</taxon>
        <taxon>Pseudomonadati</taxon>
        <taxon>Pseudomonadota</taxon>
        <taxon>Betaproteobacteria</taxon>
        <taxon>Burkholderiales</taxon>
        <taxon>Sphaerotilaceae</taxon>
        <taxon>Rubrivivax</taxon>
    </lineage>
</organism>
<dbReference type="AlphaFoldDB" id="A0A437K2E8"/>
<dbReference type="Pfam" id="PF07638">
    <property type="entry name" value="Sigma70_ECF"/>
    <property type="match status" value="1"/>
</dbReference>
<keyword evidence="3" id="KW-1185">Reference proteome</keyword>
<dbReference type="InterPro" id="IPR053812">
    <property type="entry name" value="HTH_Sigma70_ECF-like"/>
</dbReference>
<reference evidence="2 3" key="1">
    <citation type="submission" date="2019-01" db="EMBL/GenBank/DDBJ databases">
        <authorList>
            <person name="Chen W.-M."/>
        </authorList>
    </citation>
    <scope>NUCLEOTIDE SEQUENCE [LARGE SCALE GENOMIC DNA]</scope>
    <source>
        <strain evidence="2 3">ICH-3</strain>
    </source>
</reference>
<dbReference type="NCBIfam" id="TIGR02937">
    <property type="entry name" value="sigma70-ECF"/>
    <property type="match status" value="1"/>
</dbReference>
<dbReference type="EMBL" id="SACT01000001">
    <property type="protein sequence ID" value="RVT54492.1"/>
    <property type="molecule type" value="Genomic_DNA"/>
</dbReference>
<dbReference type="InterPro" id="IPR011517">
    <property type="entry name" value="RNA_pol_sigma70_ECF-like"/>
</dbReference>
<dbReference type="Gene3D" id="1.10.10.10">
    <property type="entry name" value="Winged helix-like DNA-binding domain superfamily/Winged helix DNA-binding domain"/>
    <property type="match status" value="1"/>
</dbReference>
<comment type="caution">
    <text evidence="2">The sequence shown here is derived from an EMBL/GenBank/DDBJ whole genome shotgun (WGS) entry which is preliminary data.</text>
</comment>
<dbReference type="Proteomes" id="UP000288178">
    <property type="component" value="Unassembled WGS sequence"/>
</dbReference>
<dbReference type="InterPro" id="IPR036388">
    <property type="entry name" value="WH-like_DNA-bd_sf"/>
</dbReference>
<protein>
    <submittedName>
        <fullName evidence="2">Sigma-70 family RNA polymerase sigma factor</fullName>
    </submittedName>
</protein>
<evidence type="ECO:0000313" key="3">
    <source>
        <dbReference type="Proteomes" id="UP000288178"/>
    </source>
</evidence>
<accession>A0A437K2E8</accession>
<feature type="domain" description="RNA polymerase sigma-70 ECF-like HTH" evidence="1">
    <location>
        <begin position="5"/>
        <end position="166"/>
    </location>
</feature>
<name>A0A437K2E8_9BURK</name>
<dbReference type="GO" id="GO:0006352">
    <property type="term" value="P:DNA-templated transcription initiation"/>
    <property type="evidence" value="ECO:0007669"/>
    <property type="project" value="InterPro"/>
</dbReference>
<sequence>MRRSAAELVPLLHAQLRRQAQRARRLGPAGETLQTTALLHEAFLRLDRSGPWQDAQHFLGAAAMAMRQILVDDWRRRQAQRRGGGAAEVPLDDGIEIAAPVPGADVLAVDEALRALEAQSPRLARLVECRFFAGYSEAETAQALGVSPATVQRDWAKARAWLHRALS</sequence>
<dbReference type="InterPro" id="IPR013324">
    <property type="entry name" value="RNA_pol_sigma_r3/r4-like"/>
</dbReference>
<dbReference type="NCBIfam" id="TIGR02999">
    <property type="entry name" value="Sig-70_X6"/>
    <property type="match status" value="1"/>
</dbReference>